<accession>A0AAE0E262</accession>
<evidence type="ECO:0000256" key="1">
    <source>
        <dbReference type="SAM" id="MobiDB-lite"/>
    </source>
</evidence>
<proteinExistence type="predicted"/>
<dbReference type="EMBL" id="JANJYJ010000006">
    <property type="protein sequence ID" value="KAK3204506.1"/>
    <property type="molecule type" value="Genomic_DNA"/>
</dbReference>
<dbReference type="AlphaFoldDB" id="A0AAE0E262"/>
<dbReference type="Proteomes" id="UP001281410">
    <property type="component" value="Unassembled WGS sequence"/>
</dbReference>
<organism evidence="2 3">
    <name type="scientific">Dipteronia sinensis</name>
    <dbReference type="NCBI Taxonomy" id="43782"/>
    <lineage>
        <taxon>Eukaryota</taxon>
        <taxon>Viridiplantae</taxon>
        <taxon>Streptophyta</taxon>
        <taxon>Embryophyta</taxon>
        <taxon>Tracheophyta</taxon>
        <taxon>Spermatophyta</taxon>
        <taxon>Magnoliopsida</taxon>
        <taxon>eudicotyledons</taxon>
        <taxon>Gunneridae</taxon>
        <taxon>Pentapetalae</taxon>
        <taxon>rosids</taxon>
        <taxon>malvids</taxon>
        <taxon>Sapindales</taxon>
        <taxon>Sapindaceae</taxon>
        <taxon>Hippocastanoideae</taxon>
        <taxon>Acereae</taxon>
        <taxon>Dipteronia</taxon>
    </lineage>
</organism>
<name>A0AAE0E262_9ROSI</name>
<sequence length="146" mass="16888">MAELKASHRKVYDELLEVGIEKFSRAYNPKKRIKGMPINAFCSDFFTTGWLQHAYVMNVNHVPKPKTWDILDAVRDCIVLLWEIKKQSGRPKKSKTPYAGEKRKLQTCLNCGQKGYTKKSCLKPLSTTTKPAKKSTYLQHLQERRT</sequence>
<keyword evidence="3" id="KW-1185">Reference proteome</keyword>
<protein>
    <recommendedName>
        <fullName evidence="4">CCHC-type domain-containing protein</fullName>
    </recommendedName>
</protein>
<evidence type="ECO:0008006" key="4">
    <source>
        <dbReference type="Google" id="ProtNLM"/>
    </source>
</evidence>
<feature type="region of interest" description="Disordered" evidence="1">
    <location>
        <begin position="126"/>
        <end position="146"/>
    </location>
</feature>
<comment type="caution">
    <text evidence="2">The sequence shown here is derived from an EMBL/GenBank/DDBJ whole genome shotgun (WGS) entry which is preliminary data.</text>
</comment>
<gene>
    <name evidence="2" type="ORF">Dsin_018552</name>
</gene>
<reference evidence="2" key="1">
    <citation type="journal article" date="2023" name="Plant J.">
        <title>Genome sequences and population genomics provide insights into the demographic history, inbreeding, and mutation load of two 'living fossil' tree species of Dipteronia.</title>
        <authorList>
            <person name="Feng Y."/>
            <person name="Comes H.P."/>
            <person name="Chen J."/>
            <person name="Zhu S."/>
            <person name="Lu R."/>
            <person name="Zhang X."/>
            <person name="Li P."/>
            <person name="Qiu J."/>
            <person name="Olsen K.M."/>
            <person name="Qiu Y."/>
        </authorList>
    </citation>
    <scope>NUCLEOTIDE SEQUENCE</scope>
    <source>
        <strain evidence="2">NBL</strain>
    </source>
</reference>
<evidence type="ECO:0000313" key="2">
    <source>
        <dbReference type="EMBL" id="KAK3204506.1"/>
    </source>
</evidence>
<evidence type="ECO:0000313" key="3">
    <source>
        <dbReference type="Proteomes" id="UP001281410"/>
    </source>
</evidence>